<protein>
    <submittedName>
        <fullName evidence="2">Methyltransf_21 domain-containing protein</fullName>
    </submittedName>
</protein>
<organism evidence="1 2">
    <name type="scientific">Steinernema glaseri</name>
    <dbReference type="NCBI Taxonomy" id="37863"/>
    <lineage>
        <taxon>Eukaryota</taxon>
        <taxon>Metazoa</taxon>
        <taxon>Ecdysozoa</taxon>
        <taxon>Nematoda</taxon>
        <taxon>Chromadorea</taxon>
        <taxon>Rhabditida</taxon>
        <taxon>Tylenchina</taxon>
        <taxon>Panagrolaimomorpha</taxon>
        <taxon>Strongyloidoidea</taxon>
        <taxon>Steinernematidae</taxon>
        <taxon>Steinernema</taxon>
    </lineage>
</organism>
<evidence type="ECO:0000313" key="1">
    <source>
        <dbReference type="Proteomes" id="UP000095287"/>
    </source>
</evidence>
<name>A0A1I7ZJU8_9BILA</name>
<keyword evidence="1" id="KW-1185">Reference proteome</keyword>
<dbReference type="Proteomes" id="UP000095287">
    <property type="component" value="Unplaced"/>
</dbReference>
<accession>A0A1I7ZJU8</accession>
<sequence length="151" mass="17660">MRLPVDSVNLWIGVEEQQAAEEFFQNAGPLYHIVLDCSTGFILKRRTVDAMIDKFVPVDGGNFYLDVQTHLTREQLERLVLKCELSDKKVKIEMWPEGYTNYSKATDFFDFGKYYSTTKHEGRKLTARREGAKLELCVECWLEGPIKWEWN</sequence>
<evidence type="ECO:0000313" key="2">
    <source>
        <dbReference type="WBParaSite" id="L893_g26906.t1"/>
    </source>
</evidence>
<proteinExistence type="predicted"/>
<reference evidence="2" key="1">
    <citation type="submission" date="2016-11" db="UniProtKB">
        <authorList>
            <consortium name="WormBaseParasite"/>
        </authorList>
    </citation>
    <scope>IDENTIFICATION</scope>
</reference>
<dbReference type="WBParaSite" id="L893_g26906.t1">
    <property type="protein sequence ID" value="L893_g26906.t1"/>
    <property type="gene ID" value="L893_g26906"/>
</dbReference>
<dbReference type="AlphaFoldDB" id="A0A1I7ZJU8"/>